<dbReference type="EMBL" id="JBHSPR010000016">
    <property type="protein sequence ID" value="MFC6018412.1"/>
    <property type="molecule type" value="Genomic_DNA"/>
</dbReference>
<protein>
    <submittedName>
        <fullName evidence="5">Amino acid adenylation domain-containing protein</fullName>
    </submittedName>
</protein>
<dbReference type="InterPro" id="IPR042099">
    <property type="entry name" value="ANL_N_sf"/>
</dbReference>
<dbReference type="PANTHER" id="PTHR45527">
    <property type="entry name" value="NONRIBOSOMAL PEPTIDE SYNTHETASE"/>
    <property type="match status" value="1"/>
</dbReference>
<dbReference type="Pfam" id="PF00501">
    <property type="entry name" value="AMP-binding"/>
    <property type="match status" value="1"/>
</dbReference>
<dbReference type="PROSITE" id="PS50075">
    <property type="entry name" value="CARRIER"/>
    <property type="match status" value="1"/>
</dbReference>
<evidence type="ECO:0000256" key="1">
    <source>
        <dbReference type="ARBA" id="ARBA00001957"/>
    </source>
</evidence>
<dbReference type="InterPro" id="IPR045851">
    <property type="entry name" value="AMP-bd_C_sf"/>
</dbReference>
<evidence type="ECO:0000313" key="5">
    <source>
        <dbReference type="EMBL" id="MFC6018412.1"/>
    </source>
</evidence>
<dbReference type="InterPro" id="IPR001242">
    <property type="entry name" value="Condensation_dom"/>
</dbReference>
<evidence type="ECO:0000256" key="3">
    <source>
        <dbReference type="ARBA" id="ARBA00022553"/>
    </source>
</evidence>
<keyword evidence="3" id="KW-0597">Phosphoprotein</keyword>
<dbReference type="Pfam" id="PF13193">
    <property type="entry name" value="AMP-binding_C"/>
    <property type="match status" value="1"/>
</dbReference>
<keyword evidence="2" id="KW-0596">Phosphopantetheine</keyword>
<keyword evidence="6" id="KW-1185">Reference proteome</keyword>
<dbReference type="Gene3D" id="2.30.38.10">
    <property type="entry name" value="Luciferase, Domain 3"/>
    <property type="match status" value="1"/>
</dbReference>
<dbReference type="InterPro" id="IPR036736">
    <property type="entry name" value="ACP-like_sf"/>
</dbReference>
<dbReference type="SUPFAM" id="SSF52777">
    <property type="entry name" value="CoA-dependent acyltransferases"/>
    <property type="match status" value="3"/>
</dbReference>
<name>A0ABW1KAU3_9ACTN</name>
<feature type="domain" description="Carrier" evidence="4">
    <location>
        <begin position="752"/>
        <end position="827"/>
    </location>
</feature>
<dbReference type="Pfam" id="PF00668">
    <property type="entry name" value="Condensation"/>
    <property type="match status" value="2"/>
</dbReference>
<dbReference type="SMART" id="SM00823">
    <property type="entry name" value="PKS_PP"/>
    <property type="match status" value="1"/>
</dbReference>
<evidence type="ECO:0000256" key="2">
    <source>
        <dbReference type="ARBA" id="ARBA00022450"/>
    </source>
</evidence>
<dbReference type="SUPFAM" id="SSF47336">
    <property type="entry name" value="ACP-like"/>
    <property type="match status" value="1"/>
</dbReference>
<feature type="non-terminal residue" evidence="5">
    <location>
        <position position="1"/>
    </location>
</feature>
<dbReference type="NCBIfam" id="TIGR01733">
    <property type="entry name" value="AA-adenyl-dom"/>
    <property type="match status" value="1"/>
</dbReference>
<comment type="cofactor">
    <cofactor evidence="1">
        <name>pantetheine 4'-phosphate</name>
        <dbReference type="ChEBI" id="CHEBI:47942"/>
    </cofactor>
</comment>
<dbReference type="CDD" id="cd19540">
    <property type="entry name" value="LCL_NRPS-like"/>
    <property type="match status" value="1"/>
</dbReference>
<sequence length="1365" mass="144945">AREAWRLALAGADEPTLVAPTGPAASPAFSRRVFARPDTALTRAVEDLARGYGLTVNTVVQAAWAVVVGQLTGRSDVVFGAAVAGRPADLPGMENMLGLFINTVPVRVRFSPEQTVAQLLRDLQAQQTELLDHQHLGLTEIQRLAGAGASFDTLMAFENYHAGESGPPEPLRLTESDIREATSFPLTLDVAPGGGLRMRLSYRPDAFDEQTVQAVLDRLTRLLWQMAEHPDTRMSGLSTLDPAERSLVVERWNDTTTPVPAGTLVELVQAQVERSPDAIAVIDQGQRWSYAGLDRAAGRVARGLSDHGVGRGDLVGVVMDRSVELIAVLLGVVKAGAGYVPVDPGWPPARVGLVLAQVALVVGDRNVPEVPVVPAAALLAGPDGDVVPQVSAEDTAYVMYTSGSTGVPKGVAVSQGAVAALVTDSCWSAAARNRVLMHAPHAFDVSTYEIWVPLVHGGQVVVAPPGRIDAGRLAEIIQAHDLTAVHVTAGLFGVLAEESARSLSGLTEVLTGGDVVPAGAAAQVMAANPGLAVRHLYGPTEVTLCATTYGIEAGAEVPAVLPIGGPRDNTRVFVLDEFLRPVAPGVVGEVYVAGLGLARGYVGRPGSTAERFTACPFVRGARMYRTGDRARWRADGQLLFAGRVDEQVKIRGFRVEPGEVETVLTGHGSVGQAVVVVREDRPGDKRLVAYVVPADGGVEADVLREFVAVRLPDYMVPAAVVVLESLPVTVNGKLDRAALPVPESAGQAEGRAAATPTEEVLCGLFGEVLGVQRVSAEVSFFDLGGDSLSAMRLIARIRAVLDTEVSIGDLFTAPTVAEVARLIDGDESATQVALVRRERPEVLPLSFAQQRLWFLNRLEEGDSGAGAAYNLPLALRLSGGEVNVAALQEALADVADRYESLRTIFPDDHGSACQRILEGADGRPALTVVETTEDGLPSMVAELSGRGFDLSVDLPWRVWLLTVSPVESVLLIVAHHIAVDGWSMGLLGRDLSVAYAARRQGRAPGWEPLPVQYADYSLWQREVLGDIDDPGSLISAQMGYWREALGGAPQELLLPTDRPRPPVPSFDGATVLFEVGADVHVGLERVAQRGGATMFMVVHAALAVLLSRVGAGTDIPMGTAIAGRGDAALDDLVGFFVNTLVLRADLSGDPSFGEVLARVREADLAAYAHQDLPFERLVDDLSPVRSLSRNPLFQVMFAVQNMPTGGGRWELPGLHVRPFGGGLQETVARFDLSVTLAERRDDEGTPAGLLGRILFATDLFDESTVQGLAARLVRVLEQVAADPGLRLSDIEVLDDAERSLVVGRWNDTAVRVPDQMVPELFEAQVAASPDVVAVRCGADVLTYAELDQRANRLARYLTGVGVGAE</sequence>
<dbReference type="InterPro" id="IPR009081">
    <property type="entry name" value="PP-bd_ACP"/>
</dbReference>
<gene>
    <name evidence="5" type="ORF">ACFP2T_19645</name>
</gene>
<dbReference type="SUPFAM" id="SSF56801">
    <property type="entry name" value="Acetyl-CoA synthetase-like"/>
    <property type="match status" value="2"/>
</dbReference>
<dbReference type="Proteomes" id="UP001596203">
    <property type="component" value="Unassembled WGS sequence"/>
</dbReference>
<dbReference type="Gene3D" id="1.10.1200.10">
    <property type="entry name" value="ACP-like"/>
    <property type="match status" value="1"/>
</dbReference>
<dbReference type="Pfam" id="PF00550">
    <property type="entry name" value="PP-binding"/>
    <property type="match status" value="1"/>
</dbReference>
<dbReference type="PROSITE" id="PS00455">
    <property type="entry name" value="AMP_BINDING"/>
    <property type="match status" value="1"/>
</dbReference>
<feature type="non-terminal residue" evidence="5">
    <location>
        <position position="1365"/>
    </location>
</feature>
<dbReference type="PROSITE" id="PS00012">
    <property type="entry name" value="PHOSPHOPANTETHEINE"/>
    <property type="match status" value="1"/>
</dbReference>
<dbReference type="Gene3D" id="3.40.50.12780">
    <property type="entry name" value="N-terminal domain of ligase-like"/>
    <property type="match status" value="1"/>
</dbReference>
<evidence type="ECO:0000313" key="6">
    <source>
        <dbReference type="Proteomes" id="UP001596203"/>
    </source>
</evidence>
<dbReference type="InterPro" id="IPR000873">
    <property type="entry name" value="AMP-dep_synth/lig_dom"/>
</dbReference>
<reference evidence="6" key="1">
    <citation type="journal article" date="2019" name="Int. J. Syst. Evol. Microbiol.">
        <title>The Global Catalogue of Microorganisms (GCM) 10K type strain sequencing project: providing services to taxonomists for standard genome sequencing and annotation.</title>
        <authorList>
            <consortium name="The Broad Institute Genomics Platform"/>
            <consortium name="The Broad Institute Genome Sequencing Center for Infectious Disease"/>
            <person name="Wu L."/>
            <person name="Ma J."/>
        </authorList>
    </citation>
    <scope>NUCLEOTIDE SEQUENCE [LARGE SCALE GENOMIC DNA]</scope>
    <source>
        <strain evidence="6">ZS-35-S2</strain>
    </source>
</reference>
<dbReference type="InterPro" id="IPR025110">
    <property type="entry name" value="AMP-bd_C"/>
</dbReference>
<accession>A0ABW1KAU3</accession>
<dbReference type="Gene3D" id="3.40.50.980">
    <property type="match status" value="2"/>
</dbReference>
<dbReference type="Gene3D" id="3.30.559.10">
    <property type="entry name" value="Chloramphenicol acetyltransferase-like domain"/>
    <property type="match status" value="2"/>
</dbReference>
<proteinExistence type="predicted"/>
<dbReference type="CDD" id="cd12117">
    <property type="entry name" value="A_NRPS_Srf_like"/>
    <property type="match status" value="1"/>
</dbReference>
<dbReference type="RefSeq" id="WP_377423873.1">
    <property type="nucleotide sequence ID" value="NZ_JBHSPR010000016.1"/>
</dbReference>
<dbReference type="Gene3D" id="3.30.559.30">
    <property type="entry name" value="Nonribosomal peptide synthetase, condensation domain"/>
    <property type="match status" value="2"/>
</dbReference>
<dbReference type="InterPro" id="IPR020845">
    <property type="entry name" value="AMP-binding_CS"/>
</dbReference>
<dbReference type="InterPro" id="IPR020806">
    <property type="entry name" value="PKS_PP-bd"/>
</dbReference>
<dbReference type="InterPro" id="IPR023213">
    <property type="entry name" value="CAT-like_dom_sf"/>
</dbReference>
<organism evidence="5 6">
    <name type="scientific">Plantactinospora solaniradicis</name>
    <dbReference type="NCBI Taxonomy" id="1723736"/>
    <lineage>
        <taxon>Bacteria</taxon>
        <taxon>Bacillati</taxon>
        <taxon>Actinomycetota</taxon>
        <taxon>Actinomycetes</taxon>
        <taxon>Micromonosporales</taxon>
        <taxon>Micromonosporaceae</taxon>
        <taxon>Plantactinospora</taxon>
    </lineage>
</organism>
<dbReference type="PANTHER" id="PTHR45527:SF1">
    <property type="entry name" value="FATTY ACID SYNTHASE"/>
    <property type="match status" value="1"/>
</dbReference>
<dbReference type="InterPro" id="IPR010071">
    <property type="entry name" value="AA_adenyl_dom"/>
</dbReference>
<evidence type="ECO:0000259" key="4">
    <source>
        <dbReference type="PROSITE" id="PS50075"/>
    </source>
</evidence>
<dbReference type="Gene3D" id="3.30.300.30">
    <property type="match status" value="1"/>
</dbReference>
<comment type="caution">
    <text evidence="5">The sequence shown here is derived from an EMBL/GenBank/DDBJ whole genome shotgun (WGS) entry which is preliminary data.</text>
</comment>
<dbReference type="InterPro" id="IPR006162">
    <property type="entry name" value="Ppantetheine_attach_site"/>
</dbReference>